<dbReference type="SUPFAM" id="SSF46689">
    <property type="entry name" value="Homeodomain-like"/>
    <property type="match status" value="1"/>
</dbReference>
<dbReference type="GO" id="GO:0000976">
    <property type="term" value="F:transcription cis-regulatory region binding"/>
    <property type="evidence" value="ECO:0007669"/>
    <property type="project" value="TreeGrafter"/>
</dbReference>
<dbReference type="InterPro" id="IPR050109">
    <property type="entry name" value="HTH-type_TetR-like_transc_reg"/>
</dbReference>
<dbReference type="PANTHER" id="PTHR30055">
    <property type="entry name" value="HTH-TYPE TRANSCRIPTIONAL REGULATOR RUTR"/>
    <property type="match status" value="1"/>
</dbReference>
<dbReference type="PANTHER" id="PTHR30055:SF226">
    <property type="entry name" value="HTH-TYPE TRANSCRIPTIONAL REGULATOR PKSA"/>
    <property type="match status" value="1"/>
</dbReference>
<feature type="domain" description="HTH tetR-type" evidence="3">
    <location>
        <begin position="8"/>
        <end position="68"/>
    </location>
</feature>
<evidence type="ECO:0000259" key="3">
    <source>
        <dbReference type="PROSITE" id="PS50977"/>
    </source>
</evidence>
<dbReference type="OrthoDB" id="4331447at2"/>
<dbReference type="EMBL" id="SZQA01000004">
    <property type="protein sequence ID" value="TKK90247.1"/>
    <property type="molecule type" value="Genomic_DNA"/>
</dbReference>
<comment type="caution">
    <text evidence="4">The sequence shown here is derived from an EMBL/GenBank/DDBJ whole genome shotgun (WGS) entry which is preliminary data.</text>
</comment>
<name>A0A4U3MPP0_9ACTN</name>
<dbReference type="InterPro" id="IPR009057">
    <property type="entry name" value="Homeodomain-like_sf"/>
</dbReference>
<dbReference type="Gene3D" id="1.10.357.10">
    <property type="entry name" value="Tetracycline Repressor, domain 2"/>
    <property type="match status" value="1"/>
</dbReference>
<proteinExistence type="predicted"/>
<keyword evidence="1 2" id="KW-0238">DNA-binding</keyword>
<evidence type="ECO:0000313" key="5">
    <source>
        <dbReference type="Proteomes" id="UP000308705"/>
    </source>
</evidence>
<evidence type="ECO:0000313" key="4">
    <source>
        <dbReference type="EMBL" id="TKK90247.1"/>
    </source>
</evidence>
<accession>A0A4U3MPP0</accession>
<dbReference type="PROSITE" id="PS50977">
    <property type="entry name" value="HTH_TETR_2"/>
    <property type="match status" value="1"/>
</dbReference>
<dbReference type="SUPFAM" id="SSF48498">
    <property type="entry name" value="Tetracyclin repressor-like, C-terminal domain"/>
    <property type="match status" value="1"/>
</dbReference>
<keyword evidence="5" id="KW-1185">Reference proteome</keyword>
<gene>
    <name evidence="4" type="ORF">FDA94_06790</name>
</gene>
<dbReference type="AlphaFoldDB" id="A0A4U3MPP0"/>
<dbReference type="Proteomes" id="UP000308705">
    <property type="component" value="Unassembled WGS sequence"/>
</dbReference>
<dbReference type="InterPro" id="IPR001647">
    <property type="entry name" value="HTH_TetR"/>
</dbReference>
<organism evidence="4 5">
    <name type="scientific">Herbidospora galbida</name>
    <dbReference type="NCBI Taxonomy" id="2575442"/>
    <lineage>
        <taxon>Bacteria</taxon>
        <taxon>Bacillati</taxon>
        <taxon>Actinomycetota</taxon>
        <taxon>Actinomycetes</taxon>
        <taxon>Streptosporangiales</taxon>
        <taxon>Streptosporangiaceae</taxon>
        <taxon>Herbidospora</taxon>
    </lineage>
</organism>
<reference evidence="4 5" key="1">
    <citation type="submission" date="2019-04" db="EMBL/GenBank/DDBJ databases">
        <title>Herbidospora sp. NEAU-GS14.nov., a novel actinomycete isolated from soil.</title>
        <authorList>
            <person name="Han L."/>
        </authorList>
    </citation>
    <scope>NUCLEOTIDE SEQUENCE [LARGE SCALE GENOMIC DNA]</scope>
    <source>
        <strain evidence="4 5">NEAU-GS14</strain>
    </source>
</reference>
<feature type="DNA-binding region" description="H-T-H motif" evidence="2">
    <location>
        <begin position="31"/>
        <end position="50"/>
    </location>
</feature>
<evidence type="ECO:0000256" key="1">
    <source>
        <dbReference type="ARBA" id="ARBA00023125"/>
    </source>
</evidence>
<evidence type="ECO:0000256" key="2">
    <source>
        <dbReference type="PROSITE-ProRule" id="PRU00335"/>
    </source>
</evidence>
<dbReference type="GO" id="GO:0003700">
    <property type="term" value="F:DNA-binding transcription factor activity"/>
    <property type="evidence" value="ECO:0007669"/>
    <property type="project" value="TreeGrafter"/>
</dbReference>
<sequence length="193" mass="21493">MTAAERVADRRERLITAAYGLFANPGFHATTIERLCSTAHISNRAFYECFAGREELMRAVYERCVDDTLNAVGAAIEDAPPTLEGRIVAGITEYVRFVTLDVRRARIMHLEVRRAGDVLSGSRQKAVAGFTHMIESSLKGLQEELPAELHLLALALIGALTELLIEWVLSDDRPEKDLLVATAVHVFRRSFQN</sequence>
<dbReference type="InterPro" id="IPR036271">
    <property type="entry name" value="Tet_transcr_reg_TetR-rel_C_sf"/>
</dbReference>
<protein>
    <submittedName>
        <fullName evidence="4">TetR/AcrR family transcriptional regulator</fullName>
    </submittedName>
</protein>
<dbReference type="Pfam" id="PF00440">
    <property type="entry name" value="TetR_N"/>
    <property type="match status" value="1"/>
</dbReference>